<sequence>MHDPLIAPATCGGSPKLRYLLVGGRIVVEDGAIPGLDLQTIKADAARVVTRLAA</sequence>
<gene>
    <name evidence="1" type="ORF">ABIG07_000389</name>
</gene>
<organism evidence="1 2">
    <name type="scientific">Bradyrhizobium ottawaense</name>
    <dbReference type="NCBI Taxonomy" id="931866"/>
    <lineage>
        <taxon>Bacteria</taxon>
        <taxon>Pseudomonadati</taxon>
        <taxon>Pseudomonadota</taxon>
        <taxon>Alphaproteobacteria</taxon>
        <taxon>Hyphomicrobiales</taxon>
        <taxon>Nitrobacteraceae</taxon>
        <taxon>Bradyrhizobium</taxon>
    </lineage>
</organism>
<dbReference type="GeneID" id="92958755"/>
<reference evidence="1 2" key="1">
    <citation type="submission" date="2024-07" db="EMBL/GenBank/DDBJ databases">
        <title>Genomic Encyclopedia of Type Strains, Phase V (KMG-V): Genome sequencing to study the core and pangenomes of soil and plant-associated prokaryotes.</title>
        <authorList>
            <person name="Whitman W."/>
        </authorList>
    </citation>
    <scope>NUCLEOTIDE SEQUENCE [LARGE SCALE GENOMIC DNA]</scope>
    <source>
        <strain evidence="1 2">USDA 152</strain>
    </source>
</reference>
<evidence type="ECO:0000313" key="2">
    <source>
        <dbReference type="Proteomes" id="UP001565369"/>
    </source>
</evidence>
<protein>
    <recommendedName>
        <fullName evidence="3">Amidohydrolase</fullName>
    </recommendedName>
</protein>
<dbReference type="Proteomes" id="UP001565369">
    <property type="component" value="Unassembled WGS sequence"/>
</dbReference>
<dbReference type="SUPFAM" id="SSF51338">
    <property type="entry name" value="Composite domain of metallo-dependent hydrolases"/>
    <property type="match status" value="1"/>
</dbReference>
<accession>A0ABV4FKI0</accession>
<evidence type="ECO:0000313" key="1">
    <source>
        <dbReference type="EMBL" id="MEY9451441.1"/>
    </source>
</evidence>
<dbReference type="EMBL" id="JBGBZJ010000002">
    <property type="protein sequence ID" value="MEY9451441.1"/>
    <property type="molecule type" value="Genomic_DNA"/>
</dbReference>
<keyword evidence="2" id="KW-1185">Reference proteome</keyword>
<proteinExistence type="predicted"/>
<evidence type="ECO:0008006" key="3">
    <source>
        <dbReference type="Google" id="ProtNLM"/>
    </source>
</evidence>
<dbReference type="InterPro" id="IPR011059">
    <property type="entry name" value="Metal-dep_hydrolase_composite"/>
</dbReference>
<name>A0ABV4FKI0_9BRAD</name>
<comment type="caution">
    <text evidence="1">The sequence shown here is derived from an EMBL/GenBank/DDBJ whole genome shotgun (WGS) entry which is preliminary data.</text>
</comment>
<dbReference type="RefSeq" id="WP_244439256.1">
    <property type="nucleotide sequence ID" value="NZ_CP150124.1"/>
</dbReference>